<dbReference type="InterPro" id="IPR036890">
    <property type="entry name" value="HATPase_C_sf"/>
</dbReference>
<dbReference type="Gene3D" id="3.30.565.10">
    <property type="entry name" value="Histidine kinase-like ATPase, C-terminal domain"/>
    <property type="match status" value="1"/>
</dbReference>
<organism evidence="9 10">
    <name type="scientific">Ramlibacter agri</name>
    <dbReference type="NCBI Taxonomy" id="2728837"/>
    <lineage>
        <taxon>Bacteria</taxon>
        <taxon>Pseudomonadati</taxon>
        <taxon>Pseudomonadota</taxon>
        <taxon>Betaproteobacteria</taxon>
        <taxon>Burkholderiales</taxon>
        <taxon>Comamonadaceae</taxon>
        <taxon>Ramlibacter</taxon>
    </lineage>
</organism>
<feature type="transmembrane region" description="Helical" evidence="6">
    <location>
        <begin position="228"/>
        <end position="248"/>
    </location>
</feature>
<dbReference type="EC" id="2.7.13.3" evidence="2"/>
<feature type="transmembrane region" description="Helical" evidence="6">
    <location>
        <begin position="201"/>
        <end position="221"/>
    </location>
</feature>
<dbReference type="InterPro" id="IPR003594">
    <property type="entry name" value="HATPase_dom"/>
</dbReference>
<evidence type="ECO:0000256" key="6">
    <source>
        <dbReference type="SAM" id="Phobius"/>
    </source>
</evidence>
<proteinExistence type="predicted"/>
<gene>
    <name evidence="9" type="ORF">HHL11_33010</name>
</gene>
<dbReference type="Gene3D" id="1.20.5.1930">
    <property type="match status" value="1"/>
</dbReference>
<dbReference type="GO" id="GO:0004673">
    <property type="term" value="F:protein histidine kinase activity"/>
    <property type="evidence" value="ECO:0007669"/>
    <property type="project" value="UniProtKB-EC"/>
</dbReference>
<evidence type="ECO:0000313" key="10">
    <source>
        <dbReference type="Proteomes" id="UP000541185"/>
    </source>
</evidence>
<keyword evidence="7" id="KW-0732">Signal</keyword>
<feature type="transmembrane region" description="Helical" evidence="6">
    <location>
        <begin position="352"/>
        <end position="372"/>
    </location>
</feature>
<dbReference type="PANTHER" id="PTHR24421:SF10">
    <property type="entry name" value="NITRATE_NITRITE SENSOR PROTEIN NARQ"/>
    <property type="match status" value="1"/>
</dbReference>
<feature type="signal peptide" evidence="7">
    <location>
        <begin position="1"/>
        <end position="28"/>
    </location>
</feature>
<comment type="caution">
    <text evidence="9">The sequence shown here is derived from an EMBL/GenBank/DDBJ whole genome shotgun (WGS) entry which is preliminary data.</text>
</comment>
<dbReference type="AlphaFoldDB" id="A0A848HGM8"/>
<feature type="transmembrane region" description="Helical" evidence="6">
    <location>
        <begin position="378"/>
        <end position="398"/>
    </location>
</feature>
<comment type="catalytic activity">
    <reaction evidence="1">
        <text>ATP + protein L-histidine = ADP + protein N-phospho-L-histidine.</text>
        <dbReference type="EC" id="2.7.13.3"/>
    </reaction>
</comment>
<evidence type="ECO:0000256" key="3">
    <source>
        <dbReference type="ARBA" id="ARBA00022679"/>
    </source>
</evidence>
<evidence type="ECO:0000313" key="9">
    <source>
        <dbReference type="EMBL" id="NML48610.1"/>
    </source>
</evidence>
<feature type="transmembrane region" description="Helical" evidence="6">
    <location>
        <begin position="292"/>
        <end position="312"/>
    </location>
</feature>
<evidence type="ECO:0000256" key="7">
    <source>
        <dbReference type="SAM" id="SignalP"/>
    </source>
</evidence>
<keyword evidence="10" id="KW-1185">Reference proteome</keyword>
<feature type="transmembrane region" description="Helical" evidence="6">
    <location>
        <begin position="260"/>
        <end position="280"/>
    </location>
</feature>
<accession>A0A848HGM8</accession>
<keyword evidence="5" id="KW-0902">Two-component regulatory system</keyword>
<dbReference type="CDD" id="cd16917">
    <property type="entry name" value="HATPase_UhpB-NarQ-NarX-like"/>
    <property type="match status" value="1"/>
</dbReference>
<reference evidence="9 10" key="1">
    <citation type="submission" date="2020-04" db="EMBL/GenBank/DDBJ databases">
        <title>Ramlibacter sp. G-1-2-2 isolated from soil.</title>
        <authorList>
            <person name="Dahal R.H."/>
        </authorList>
    </citation>
    <scope>NUCLEOTIDE SEQUENCE [LARGE SCALE GENOMIC DNA]</scope>
    <source>
        <strain evidence="9 10">G-1-2-2</strain>
    </source>
</reference>
<dbReference type="RefSeq" id="WP_169422947.1">
    <property type="nucleotide sequence ID" value="NZ_JABBFX010000006.1"/>
</dbReference>
<dbReference type="Proteomes" id="UP000541185">
    <property type="component" value="Unassembled WGS sequence"/>
</dbReference>
<dbReference type="SUPFAM" id="SSF55874">
    <property type="entry name" value="ATPase domain of HSP90 chaperone/DNA topoisomerase II/histidine kinase"/>
    <property type="match status" value="1"/>
</dbReference>
<dbReference type="InterPro" id="IPR050482">
    <property type="entry name" value="Sensor_HK_TwoCompSys"/>
</dbReference>
<evidence type="ECO:0000256" key="1">
    <source>
        <dbReference type="ARBA" id="ARBA00000085"/>
    </source>
</evidence>
<sequence length="649" mass="70031">MKRIARACCRISAWLAFALVAAMPAAWGEPVHLLRAIAVEEAGAGWDAPSAPPAAVSSGAGANPVTLPHATQRAMAASAATAYAGPEVTWYRFDLPPGLRADVVANDLVFYLPRWQTVGTVAVYAGERIAWRSSGSRVWNSFNRPLWVPLAPGAGDAAPSVVWVRMASQPGVGGAVSTAWAGDADELRWRWRMRMLLQVDAITFSTGAFLGIGLFALAVWCVRRREPVYALIFLAAVAHAMRNAHRLIGNQPPWLSDAWFGWMTVNSLAWGQMCVFAFAFRLHGRRMPRLATAMVTLVVLVSLATMPLPWFAPHLSTMLPAAYVVIALQTAVIAGTGLWASWASRSREGLALFAFFALNLPVGVHDLLLQTYKIDIESVYLGAYTSIGVFALFLAIVWRRYVGAIREVSELNAGLEVRLAARERELTASHEQLRGLEREQALAAERQRLMQDMHDGIGSSLMSALRMVEGGQASNVDTALVLKDCIDDLKLAIDSLQATDADLLALLAAVRFRLAPRLKAAGIALTWSVQDLPPLPWLDAQRALHVLRILQEVLTNILKHSGADAIDVATSHEGEEVEVRVRDNGAPFVADGAAASSPAGHGLSNVRNRAQALGARCRWSAWPGGGEFNLRLPLAGPSPTAAFPTAALP</sequence>
<evidence type="ECO:0000256" key="2">
    <source>
        <dbReference type="ARBA" id="ARBA00012438"/>
    </source>
</evidence>
<evidence type="ECO:0000259" key="8">
    <source>
        <dbReference type="SMART" id="SM00387"/>
    </source>
</evidence>
<evidence type="ECO:0000256" key="5">
    <source>
        <dbReference type="ARBA" id="ARBA00023012"/>
    </source>
</evidence>
<keyword evidence="6" id="KW-0472">Membrane</keyword>
<keyword evidence="6" id="KW-1133">Transmembrane helix</keyword>
<keyword evidence="6" id="KW-0812">Transmembrane</keyword>
<dbReference type="SMART" id="SM00387">
    <property type="entry name" value="HATPase_c"/>
    <property type="match status" value="1"/>
</dbReference>
<keyword evidence="4 9" id="KW-0418">Kinase</keyword>
<name>A0A848HGM8_9BURK</name>
<evidence type="ECO:0000256" key="4">
    <source>
        <dbReference type="ARBA" id="ARBA00022777"/>
    </source>
</evidence>
<dbReference type="EMBL" id="JABBFX010000006">
    <property type="protein sequence ID" value="NML48610.1"/>
    <property type="molecule type" value="Genomic_DNA"/>
</dbReference>
<feature type="chain" id="PRO_5032762666" description="histidine kinase" evidence="7">
    <location>
        <begin position="29"/>
        <end position="649"/>
    </location>
</feature>
<protein>
    <recommendedName>
        <fullName evidence="2">histidine kinase</fullName>
        <ecNumber evidence="2">2.7.13.3</ecNumber>
    </recommendedName>
</protein>
<keyword evidence="3" id="KW-0808">Transferase</keyword>
<dbReference type="PANTHER" id="PTHR24421">
    <property type="entry name" value="NITRATE/NITRITE SENSOR PROTEIN NARX-RELATED"/>
    <property type="match status" value="1"/>
</dbReference>
<dbReference type="GO" id="GO:0000160">
    <property type="term" value="P:phosphorelay signal transduction system"/>
    <property type="evidence" value="ECO:0007669"/>
    <property type="project" value="UniProtKB-KW"/>
</dbReference>
<dbReference type="Pfam" id="PF02518">
    <property type="entry name" value="HATPase_c"/>
    <property type="match status" value="1"/>
</dbReference>
<feature type="domain" description="Histidine kinase/HSP90-like ATPase" evidence="8">
    <location>
        <begin position="541"/>
        <end position="636"/>
    </location>
</feature>
<feature type="transmembrane region" description="Helical" evidence="6">
    <location>
        <begin position="318"/>
        <end position="340"/>
    </location>
</feature>